<sequence>MPQPNSVALVVDNPKRDLRGVVLTAYQLARKGCRAHVVPMYAQGYDIPLLAPDFVLLNYIRQSNEELARSYRELGIRVAVMDTEGGILSRKGLREPNTWAASLRDSGLSALVDHYFFWGDAVRKAFLQNGGFRPEQLHLTGCPRYDLCAPPWNVALAYQRSGFVLVNTNFSAINPAFTRSSEAEKQIFRSLGWSDAYITQWFRELEDVFPRYLDEIEAMAGAMPQQPVIVRPHPFENLERYQRRFAGIANIEVDGSGDVLNMIHEAKCVVHLNCGTSVDALLQRKVPVSLEYLNTDLLLDHTPLPSRLSLRPRSRQELVETVQGLVESRTAFDHDEAFAEIEPWFHRADGAAAECVASTLAGLPAGTPRASFSHAIRGGRAAPSAGQALQGMASAAFGSRLVGTLRGRFAASRKGKDIQSEDVQSLLDLYARVSGGPRYRARPARNRLTGMALSTIEILPA</sequence>
<dbReference type="EMBL" id="QJRY01000001">
    <property type="protein sequence ID" value="PYB77103.1"/>
    <property type="molecule type" value="Genomic_DNA"/>
</dbReference>
<dbReference type="InterPro" id="IPR030906">
    <property type="entry name" value="Surf_polysacc"/>
</dbReference>
<name>A0ABX5NXU2_9HYPH</name>
<evidence type="ECO:0000313" key="2">
    <source>
        <dbReference type="Proteomes" id="UP000247536"/>
    </source>
</evidence>
<protein>
    <recommendedName>
        <fullName evidence="3">Surface carbohydrate biosynthesis protein</fullName>
    </recommendedName>
</protein>
<dbReference type="Proteomes" id="UP000247536">
    <property type="component" value="Unassembled WGS sequence"/>
</dbReference>
<organism evidence="1 2">
    <name type="scientific">Rhizobium wuzhouense</name>
    <dbReference type="NCBI Taxonomy" id="1986026"/>
    <lineage>
        <taxon>Bacteria</taxon>
        <taxon>Pseudomonadati</taxon>
        <taxon>Pseudomonadota</taxon>
        <taxon>Alphaproteobacteria</taxon>
        <taxon>Hyphomicrobiales</taxon>
        <taxon>Rhizobiaceae</taxon>
        <taxon>Rhizobium/Agrobacterium group</taxon>
        <taxon>Rhizobium</taxon>
    </lineage>
</organism>
<gene>
    <name evidence="1" type="ORF">DMY87_01630</name>
</gene>
<keyword evidence="2" id="KW-1185">Reference proteome</keyword>
<dbReference type="NCBIfam" id="TIGR04396">
    <property type="entry name" value="surf_polysacc"/>
    <property type="match status" value="1"/>
</dbReference>
<evidence type="ECO:0008006" key="3">
    <source>
        <dbReference type="Google" id="ProtNLM"/>
    </source>
</evidence>
<reference evidence="1 2" key="1">
    <citation type="submission" date="2018-06" db="EMBL/GenBank/DDBJ databases">
        <title>Rhizobium wuzhouense sp. nov., isolated from roots of Oryza officinalis.</title>
        <authorList>
            <person name="Yuan T."/>
        </authorList>
    </citation>
    <scope>NUCLEOTIDE SEQUENCE [LARGE SCALE GENOMIC DNA]</scope>
    <source>
        <strain evidence="1 2">W44</strain>
    </source>
</reference>
<comment type="caution">
    <text evidence="1">The sequence shown here is derived from an EMBL/GenBank/DDBJ whole genome shotgun (WGS) entry which is preliminary data.</text>
</comment>
<dbReference type="RefSeq" id="WP_110789536.1">
    <property type="nucleotide sequence ID" value="NZ_QJRY01000001.1"/>
</dbReference>
<proteinExistence type="predicted"/>
<accession>A0ABX5NXU2</accession>
<evidence type="ECO:0000313" key="1">
    <source>
        <dbReference type="EMBL" id="PYB77103.1"/>
    </source>
</evidence>